<evidence type="ECO:0000313" key="8">
    <source>
        <dbReference type="Proteomes" id="UP000005744"/>
    </source>
</evidence>
<name>I3CIE2_9GAMM</name>
<organism evidence="7 8">
    <name type="scientific">Beggiatoa alba B18LD</name>
    <dbReference type="NCBI Taxonomy" id="395493"/>
    <lineage>
        <taxon>Bacteria</taxon>
        <taxon>Pseudomonadati</taxon>
        <taxon>Pseudomonadota</taxon>
        <taxon>Gammaproteobacteria</taxon>
        <taxon>Thiotrichales</taxon>
        <taxon>Thiotrichaceae</taxon>
        <taxon>Beggiatoa</taxon>
    </lineage>
</organism>
<dbReference type="AlphaFoldDB" id="I3CIE2"/>
<dbReference type="GO" id="GO:0030313">
    <property type="term" value="C:cell envelope"/>
    <property type="evidence" value="ECO:0007669"/>
    <property type="project" value="UniProtKB-SubCell"/>
</dbReference>
<dbReference type="PANTHER" id="PTHR35936">
    <property type="entry name" value="MEMBRANE-BOUND LYTIC MUREIN TRANSGLYCOSYLASE F"/>
    <property type="match status" value="1"/>
</dbReference>
<dbReference type="SMART" id="SM00062">
    <property type="entry name" value="PBPb"/>
    <property type="match status" value="1"/>
</dbReference>
<dbReference type="Proteomes" id="UP000005744">
    <property type="component" value="Unassembled WGS sequence"/>
</dbReference>
<keyword evidence="8" id="KW-1185">Reference proteome</keyword>
<feature type="domain" description="Solute-binding protein family 3/N-terminal" evidence="6">
    <location>
        <begin position="34"/>
        <end position="274"/>
    </location>
</feature>
<evidence type="ECO:0000313" key="7">
    <source>
        <dbReference type="EMBL" id="EIJ43385.1"/>
    </source>
</evidence>
<feature type="chain" id="PRO_5003668954" evidence="5">
    <location>
        <begin position="24"/>
        <end position="287"/>
    </location>
</feature>
<evidence type="ECO:0000256" key="1">
    <source>
        <dbReference type="ARBA" id="ARBA00004196"/>
    </source>
</evidence>
<dbReference type="OrthoDB" id="6192933at2"/>
<protein>
    <submittedName>
        <fullName evidence="7">Periplasmic component of amino acid ABC-type transporter/signal transduction system</fullName>
    </submittedName>
</protein>
<evidence type="ECO:0000256" key="4">
    <source>
        <dbReference type="RuleBase" id="RU003744"/>
    </source>
</evidence>
<dbReference type="Pfam" id="PF00497">
    <property type="entry name" value="SBP_bac_3"/>
    <property type="match status" value="1"/>
</dbReference>
<dbReference type="eggNOG" id="COG0834">
    <property type="taxonomic scope" value="Bacteria"/>
</dbReference>
<evidence type="ECO:0000256" key="5">
    <source>
        <dbReference type="SAM" id="SignalP"/>
    </source>
</evidence>
<dbReference type="Gene3D" id="3.40.190.10">
    <property type="entry name" value="Periplasmic binding protein-like II"/>
    <property type="match status" value="2"/>
</dbReference>
<accession>I3CIE2</accession>
<dbReference type="PROSITE" id="PS01039">
    <property type="entry name" value="SBP_BACTERIAL_3"/>
    <property type="match status" value="1"/>
</dbReference>
<evidence type="ECO:0000259" key="6">
    <source>
        <dbReference type="SMART" id="SM00062"/>
    </source>
</evidence>
<reference evidence="7 8" key="1">
    <citation type="submission" date="2011-11" db="EMBL/GenBank/DDBJ databases">
        <title>Improved High-Quality Draft sequence of Beggiatoa alba B18lD.</title>
        <authorList>
            <consortium name="US DOE Joint Genome Institute"/>
            <person name="Lucas S."/>
            <person name="Han J."/>
            <person name="Lapidus A."/>
            <person name="Cheng J.-F."/>
            <person name="Goodwin L."/>
            <person name="Pitluck S."/>
            <person name="Peters L."/>
            <person name="Mikhailova N."/>
            <person name="Held B."/>
            <person name="Detter J.C."/>
            <person name="Han C."/>
            <person name="Tapia R."/>
            <person name="Land M."/>
            <person name="Hauser L."/>
            <person name="Kyrpides N."/>
            <person name="Ivanova N."/>
            <person name="Pagani I."/>
            <person name="Samuel K."/>
            <person name="Teske A."/>
            <person name="Mueller J."/>
            <person name="Woyke T."/>
        </authorList>
    </citation>
    <scope>NUCLEOTIDE SEQUENCE [LARGE SCALE GENOMIC DNA]</scope>
    <source>
        <strain evidence="7 8">B18LD</strain>
    </source>
</reference>
<gene>
    <name evidence="7" type="ORF">BegalDRAFT_2542</name>
</gene>
<dbReference type="RefSeq" id="WP_002690518.1">
    <property type="nucleotide sequence ID" value="NZ_JH600070.1"/>
</dbReference>
<sequence length="287" mass="31518">MQRYLGLLLSICCLVLSSAFSQADTLEHIKEKGTLRIAVYKDFPPYSYVDGGQLKGFDVELGRAIAEKLGLSTDYMQIVAGENTDDDLRNAIWKGHYLGGGTADVMLRVPYDATYAEKNDKVSIFAPYAQEEIVLAYDPAKIPTLFNLQILTNHKVGVETDSISSFFLTGIMGGILTKSVTHYLDFMEAVDDLKAGKLSAVMGMRSQVESRLADKMDAFKIEAIPMRGMNSAWQVGLAVTADNSELAKTLTVVMNTLRQEGVLKTLANKYHVTPVEPSEKQAATTNN</sequence>
<dbReference type="InterPro" id="IPR001638">
    <property type="entry name" value="Solute-binding_3/MltF_N"/>
</dbReference>
<dbReference type="PANTHER" id="PTHR35936:SF17">
    <property type="entry name" value="ARGININE-BINDING EXTRACELLULAR PROTEIN ARTP"/>
    <property type="match status" value="1"/>
</dbReference>
<proteinExistence type="inferred from homology"/>
<evidence type="ECO:0000256" key="2">
    <source>
        <dbReference type="ARBA" id="ARBA00010333"/>
    </source>
</evidence>
<comment type="similarity">
    <text evidence="2 4">Belongs to the bacterial solute-binding protein 3 family.</text>
</comment>
<dbReference type="HOGENOM" id="CLU_080720_0_0_6"/>
<dbReference type="EMBL" id="JH600070">
    <property type="protein sequence ID" value="EIJ43385.1"/>
    <property type="molecule type" value="Genomic_DNA"/>
</dbReference>
<comment type="subcellular location">
    <subcellularLocation>
        <location evidence="1">Cell envelope</location>
    </subcellularLocation>
</comment>
<dbReference type="InterPro" id="IPR018313">
    <property type="entry name" value="SBP_3_CS"/>
</dbReference>
<dbReference type="STRING" id="395493.BegalDRAFT_2542"/>
<dbReference type="SUPFAM" id="SSF53850">
    <property type="entry name" value="Periplasmic binding protein-like II"/>
    <property type="match status" value="1"/>
</dbReference>
<evidence type="ECO:0000256" key="3">
    <source>
        <dbReference type="ARBA" id="ARBA00022729"/>
    </source>
</evidence>
<keyword evidence="3 5" id="KW-0732">Signal</keyword>
<feature type="signal peptide" evidence="5">
    <location>
        <begin position="1"/>
        <end position="23"/>
    </location>
</feature>